<feature type="signal peptide" evidence="1">
    <location>
        <begin position="1"/>
        <end position="22"/>
    </location>
</feature>
<evidence type="ECO:0000256" key="1">
    <source>
        <dbReference type="SAM" id="SignalP"/>
    </source>
</evidence>
<evidence type="ECO:0000313" key="3">
    <source>
        <dbReference type="EMBL" id="WOO41237.1"/>
    </source>
</evidence>
<keyword evidence="1" id="KW-0732">Signal</keyword>
<dbReference type="Pfam" id="PF07589">
    <property type="entry name" value="PEP-CTERM"/>
    <property type="match status" value="1"/>
</dbReference>
<evidence type="ECO:0000259" key="2">
    <source>
        <dbReference type="Pfam" id="PF07589"/>
    </source>
</evidence>
<feature type="chain" id="PRO_5042978496" evidence="1">
    <location>
        <begin position="23"/>
        <end position="306"/>
    </location>
</feature>
<reference evidence="3 4" key="1">
    <citation type="submission" date="2023-10" db="EMBL/GenBank/DDBJ databases">
        <title>Rubellicoccus peritrichatus gen. nov., sp. nov., isolated from an algae of coral reef tank.</title>
        <authorList>
            <person name="Luo J."/>
        </authorList>
    </citation>
    <scope>NUCLEOTIDE SEQUENCE [LARGE SCALE GENOMIC DNA]</scope>
    <source>
        <strain evidence="3 4">CR14</strain>
    </source>
</reference>
<dbReference type="AlphaFoldDB" id="A0AAQ3QVV0"/>
<dbReference type="RefSeq" id="WP_317833662.1">
    <property type="nucleotide sequence ID" value="NZ_CP136920.1"/>
</dbReference>
<evidence type="ECO:0000313" key="4">
    <source>
        <dbReference type="Proteomes" id="UP001304300"/>
    </source>
</evidence>
<feature type="domain" description="Ice-binding protein C-terminal" evidence="2">
    <location>
        <begin position="276"/>
        <end position="300"/>
    </location>
</feature>
<proteinExistence type="predicted"/>
<name>A0AAQ3QVV0_9BACT</name>
<dbReference type="KEGG" id="puo:RZN69_21660"/>
<accession>A0AAQ3QVV0</accession>
<dbReference type="Proteomes" id="UP001304300">
    <property type="component" value="Chromosome"/>
</dbReference>
<sequence length="306" mass="32045">MRLPLFLLTTSLALIAALKASATLIAYDGFILGDGISTGYTEGADIDGVGFGSGDGWTGANATTYATSNTPLVASATALTYTTGAGQILTTSGGSASGNGTFGSRNGSTIRGVTYTVNDGESLWMSYLIQYGRLEDTLTYFGAGLRNGAGTPTANNGFAAIVNDSDVNNDIGVRYTNTNQFTTDLDAPINDTMLVVMKWTYSDGGNDPFSIWFNPNDISSEAALGAADLVNNSRNMNIAGDVILYRQKDATASSGFYIIDEVRLATTLADAAPFTPVPEPSTYALFGGFLGLATVALFRRKKFECG</sequence>
<dbReference type="NCBIfam" id="TIGR02595">
    <property type="entry name" value="PEP_CTERM"/>
    <property type="match status" value="1"/>
</dbReference>
<protein>
    <submittedName>
        <fullName evidence="3">PEP-CTERM sorting domain-containing protein</fullName>
    </submittedName>
</protein>
<dbReference type="InterPro" id="IPR013424">
    <property type="entry name" value="Ice-binding_C"/>
</dbReference>
<keyword evidence="4" id="KW-1185">Reference proteome</keyword>
<organism evidence="3 4">
    <name type="scientific">Rubellicoccus peritrichatus</name>
    <dbReference type="NCBI Taxonomy" id="3080537"/>
    <lineage>
        <taxon>Bacteria</taxon>
        <taxon>Pseudomonadati</taxon>
        <taxon>Verrucomicrobiota</taxon>
        <taxon>Opitutia</taxon>
        <taxon>Puniceicoccales</taxon>
        <taxon>Cerasicoccaceae</taxon>
        <taxon>Rubellicoccus</taxon>
    </lineage>
</organism>
<gene>
    <name evidence="3" type="ORF">RZN69_21660</name>
</gene>
<dbReference type="EMBL" id="CP136920">
    <property type="protein sequence ID" value="WOO41237.1"/>
    <property type="molecule type" value="Genomic_DNA"/>
</dbReference>